<accession>I2GYA3</accession>
<dbReference type="eggNOG" id="KOG2513">
    <property type="taxonomic scope" value="Eukaryota"/>
</dbReference>
<feature type="domain" description="Anoctamin transmembrane" evidence="7">
    <location>
        <begin position="125"/>
        <end position="582"/>
    </location>
</feature>
<keyword evidence="3 6" id="KW-1133">Transmembrane helix</keyword>
<organism evidence="8 9">
    <name type="scientific">Henningerozyma blattae (strain ATCC 34711 / CBS 6284 / DSM 70876 / NBRC 10599 / NRRL Y-10934 / UCD 77-7)</name>
    <name type="common">Yeast</name>
    <name type="synonym">Tetrapisispora blattae</name>
    <dbReference type="NCBI Taxonomy" id="1071380"/>
    <lineage>
        <taxon>Eukaryota</taxon>
        <taxon>Fungi</taxon>
        <taxon>Dikarya</taxon>
        <taxon>Ascomycota</taxon>
        <taxon>Saccharomycotina</taxon>
        <taxon>Saccharomycetes</taxon>
        <taxon>Saccharomycetales</taxon>
        <taxon>Saccharomycetaceae</taxon>
        <taxon>Henningerozyma</taxon>
    </lineage>
</organism>
<dbReference type="GeneID" id="14493971"/>
<dbReference type="InterPro" id="IPR049452">
    <property type="entry name" value="Anoctamin_TM"/>
</dbReference>
<evidence type="ECO:0000256" key="3">
    <source>
        <dbReference type="ARBA" id="ARBA00022989"/>
    </source>
</evidence>
<feature type="region of interest" description="Disordered" evidence="5">
    <location>
        <begin position="590"/>
        <end position="626"/>
    </location>
</feature>
<feature type="transmembrane region" description="Helical" evidence="6">
    <location>
        <begin position="125"/>
        <end position="148"/>
    </location>
</feature>
<dbReference type="Pfam" id="PF04547">
    <property type="entry name" value="Anoctamin"/>
    <property type="match status" value="1"/>
</dbReference>
<feature type="compositionally biased region" description="Basic and acidic residues" evidence="5">
    <location>
        <begin position="607"/>
        <end position="624"/>
    </location>
</feature>
<feature type="transmembrane region" description="Helical" evidence="6">
    <location>
        <begin position="160"/>
        <end position="179"/>
    </location>
</feature>
<dbReference type="OMA" id="MFSTIWP"/>
<dbReference type="PANTHER" id="PTHR12308:SF73">
    <property type="entry name" value="ANOCTAMIN"/>
    <property type="match status" value="1"/>
</dbReference>
<evidence type="ECO:0000256" key="2">
    <source>
        <dbReference type="ARBA" id="ARBA00022692"/>
    </source>
</evidence>
<feature type="transmembrane region" description="Helical" evidence="6">
    <location>
        <begin position="444"/>
        <end position="469"/>
    </location>
</feature>
<keyword evidence="2 6" id="KW-0812">Transmembrane</keyword>
<feature type="compositionally biased region" description="Polar residues" evidence="5">
    <location>
        <begin position="719"/>
        <end position="734"/>
    </location>
</feature>
<dbReference type="InterPro" id="IPR007632">
    <property type="entry name" value="Anoctamin"/>
</dbReference>
<feature type="transmembrane region" description="Helical" evidence="6">
    <location>
        <begin position="247"/>
        <end position="274"/>
    </location>
</feature>
<feature type="transmembrane region" description="Helical" evidence="6">
    <location>
        <begin position="558"/>
        <end position="579"/>
    </location>
</feature>
<feature type="compositionally biased region" description="Low complexity" evidence="5">
    <location>
        <begin position="772"/>
        <end position="804"/>
    </location>
</feature>
<dbReference type="OrthoDB" id="296386at2759"/>
<reference evidence="8 9" key="1">
    <citation type="journal article" date="2011" name="Proc. Natl. Acad. Sci. U.S.A.">
        <title>Evolutionary erosion of yeast sex chromosomes by mating-type switching accidents.</title>
        <authorList>
            <person name="Gordon J.L."/>
            <person name="Armisen D."/>
            <person name="Proux-Wera E."/>
            <person name="Oheigeartaigh S.S."/>
            <person name="Byrne K.P."/>
            <person name="Wolfe K.H."/>
        </authorList>
    </citation>
    <scope>NUCLEOTIDE SEQUENCE [LARGE SCALE GENOMIC DNA]</scope>
    <source>
        <strain evidence="9">ATCC 34711 / CBS 6284 / DSM 70876 / NBRC 10599 / NRRL Y-10934 / UCD 77-7</strain>
    </source>
</reference>
<gene>
    <name evidence="8" type="primary">TBLA0B02630</name>
    <name evidence="8" type="ORF">TBLA_0B02630</name>
</gene>
<keyword evidence="4 6" id="KW-0472">Membrane</keyword>
<dbReference type="GO" id="GO:0005254">
    <property type="term" value="F:chloride channel activity"/>
    <property type="evidence" value="ECO:0007669"/>
    <property type="project" value="TreeGrafter"/>
</dbReference>
<evidence type="ECO:0000256" key="5">
    <source>
        <dbReference type="SAM" id="MobiDB-lite"/>
    </source>
</evidence>
<dbReference type="KEGG" id="tbl:TBLA_0B02630"/>
<protein>
    <recommendedName>
        <fullName evidence="7">Anoctamin transmembrane domain-containing protein</fullName>
    </recommendedName>
</protein>
<feature type="compositionally biased region" description="Basic and acidic residues" evidence="5">
    <location>
        <begin position="867"/>
        <end position="880"/>
    </location>
</feature>
<dbReference type="AlphaFoldDB" id="I2GYA3"/>
<dbReference type="Proteomes" id="UP000002866">
    <property type="component" value="Chromosome 2"/>
</dbReference>
<feature type="compositionally biased region" description="Polar residues" evidence="5">
    <location>
        <begin position="899"/>
        <end position="915"/>
    </location>
</feature>
<feature type="region of interest" description="Disordered" evidence="5">
    <location>
        <begin position="719"/>
        <end position="805"/>
    </location>
</feature>
<proteinExistence type="predicted"/>
<feature type="compositionally biased region" description="Basic residues" evidence="5">
    <location>
        <begin position="922"/>
        <end position="931"/>
    </location>
</feature>
<dbReference type="FunCoup" id="I2GYA3">
    <property type="interactions" value="331"/>
</dbReference>
<comment type="subcellular location">
    <subcellularLocation>
        <location evidence="1">Membrane</location>
        <topology evidence="1">Multi-pass membrane protein</topology>
    </subcellularLocation>
</comment>
<dbReference type="HOGENOM" id="CLU_014462_0_0_1"/>
<evidence type="ECO:0000259" key="7">
    <source>
        <dbReference type="Pfam" id="PF04547"/>
    </source>
</evidence>
<dbReference type="EMBL" id="HE806317">
    <property type="protein sequence ID" value="CCH59105.1"/>
    <property type="molecule type" value="Genomic_DNA"/>
</dbReference>
<evidence type="ECO:0000313" key="8">
    <source>
        <dbReference type="EMBL" id="CCH59105.1"/>
    </source>
</evidence>
<feature type="transmembrane region" description="Helical" evidence="6">
    <location>
        <begin position="294"/>
        <end position="316"/>
    </location>
</feature>
<evidence type="ECO:0000256" key="4">
    <source>
        <dbReference type="ARBA" id="ARBA00023136"/>
    </source>
</evidence>
<feature type="transmembrane region" description="Helical" evidence="6">
    <location>
        <begin position="213"/>
        <end position="235"/>
    </location>
</feature>
<dbReference type="GO" id="GO:0016020">
    <property type="term" value="C:membrane"/>
    <property type="evidence" value="ECO:0007669"/>
    <property type="project" value="UniProtKB-SubCell"/>
</dbReference>
<evidence type="ECO:0000256" key="6">
    <source>
        <dbReference type="SAM" id="Phobius"/>
    </source>
</evidence>
<feature type="compositionally biased region" description="Basic and acidic residues" evidence="5">
    <location>
        <begin position="756"/>
        <end position="765"/>
    </location>
</feature>
<feature type="compositionally biased region" description="Acidic residues" evidence="5">
    <location>
        <begin position="653"/>
        <end position="665"/>
    </location>
</feature>
<feature type="region of interest" description="Disordered" evidence="5">
    <location>
        <begin position="826"/>
        <end position="951"/>
    </location>
</feature>
<feature type="compositionally biased region" description="Basic residues" evidence="5">
    <location>
        <begin position="939"/>
        <end position="951"/>
    </location>
</feature>
<dbReference type="InParanoid" id="I2GYA3"/>
<dbReference type="PANTHER" id="PTHR12308">
    <property type="entry name" value="ANOCTAMIN"/>
    <property type="match status" value="1"/>
</dbReference>
<evidence type="ECO:0000256" key="1">
    <source>
        <dbReference type="ARBA" id="ARBA00004141"/>
    </source>
</evidence>
<dbReference type="STRING" id="1071380.I2GYA3"/>
<dbReference type="RefSeq" id="XP_004178624.1">
    <property type="nucleotide sequence ID" value="XM_004178576.1"/>
</dbReference>
<evidence type="ECO:0000313" key="9">
    <source>
        <dbReference type="Proteomes" id="UP000002866"/>
    </source>
</evidence>
<sequence length="951" mass="107604">MRSTSTIKQFEPNYVISLQYSKQNVSNFVTALGSKGLRAISRPSLNPSNVYILTKINQLNGPDLFEITTQFSNIINSVTPIENNEDKKKLNFLISKKLLSIKNIFTLVDDKDLVELFQLTQNPNLAFYFTFFKTYISWMVPLAVFGIICRLVARPFEFNYIYVLVLVSWTLLFTSNWIFNVKPTHMEKFGNFTLKSNISSTKTPVSVIVKKVAFVPVALGFAAVLLGFQFFCFFLEIFITQLYSGPLVSILALLPTILLSVFVPVLTIIYNIFVNKFVNWENGPNPSNSKVEKNLVLTFMTSYVPLLITLFFYLPFGHYFDSNSKSLVQNTMFSYNLNIPVIENDFKINIDRFRSQFFYFVVTNQIIQLLMNNCLPGVLATVLPKILSKKDTKEVKLQKENVNYIMKTQYSNDFLTWENFSKFESSNWGEFDIDENYKKIFMQFGYLTMFSIIWPLAPVIFLLFNLLNIRLDIWRAFKKCKPTSTLEYSLIKSSIPLTTKPEISLWDIVLEIQTWIGIITSVTITYMYRNCKLPNVGLTNPLEKRDIWYKESPMSHSWTSVLLVAVGAEHLAFLAYYLLATATFSSQSRNSLKKRDQVTPRDISTVNEKELVTTGDDHQRKEPVENLDLSDVIKETIKTMNSILPGSSNSNDDSMESSIDDESYAEYENQKSQRQQQKLNTNIAKDINSATNDVINSIQNEGYERTNVNEGEPLIATNALGNSNVLNDRQQSNSRARDDSVATGIKNYPYSQFNSKNDKQAQEKSSKHRSSTNRSINSNTNNQTRNDTVSTNASSTSSLAAGATVPETIPTSKNYHLRYDKFGNPISAPTSTSSVLAVPKETSSHPLSTVHNANDIVSEATQLADQTSREIKEQIDDISSHKKPTTPTTPMKSTPKTTANSTPKSKASTQAGSKRSTTTKHSNGKHSSTKHSSKEEPKKKKGLFGSLKKKL</sequence>
<dbReference type="GO" id="GO:0032541">
    <property type="term" value="C:cortical endoplasmic reticulum"/>
    <property type="evidence" value="ECO:0007669"/>
    <property type="project" value="TreeGrafter"/>
</dbReference>
<name>I2GYA3_HENB6</name>
<keyword evidence="9" id="KW-1185">Reference proteome</keyword>
<feature type="compositionally biased region" description="Low complexity" evidence="5">
    <location>
        <begin position="885"/>
        <end position="898"/>
    </location>
</feature>
<feature type="region of interest" description="Disordered" evidence="5">
    <location>
        <begin position="642"/>
        <end position="677"/>
    </location>
</feature>